<dbReference type="PIRSF" id="PIRSF000543">
    <property type="entry name" value="NADH_UQ_42KD"/>
    <property type="match status" value="1"/>
</dbReference>
<comment type="function">
    <text evidence="2 13">Accessory subunit of the mitochondrial membrane respiratory chain NADH dehydrogenase (Complex I), that is believed not to be involved in catalysis. Complex I functions in the transfer of electrons from NADH to the respiratory chain. The immediate electron acceptor for the enzyme is believed to be ubiquinone.</text>
</comment>
<accession>A0AAW1K0G0</accession>
<name>A0AAW1K0G0_POPJA</name>
<keyword evidence="10" id="KW-0809">Transit peptide</keyword>
<gene>
    <name evidence="15" type="ORF">QE152_g25423</name>
</gene>
<comment type="caution">
    <text evidence="15">The sequence shown here is derived from an EMBL/GenBank/DDBJ whole genome shotgun (WGS) entry which is preliminary data.</text>
</comment>
<keyword evidence="7 13" id="KW-0285">Flavoprotein</keyword>
<keyword evidence="12 13" id="KW-0496">Mitochondrion</keyword>
<dbReference type="GO" id="GO:0005759">
    <property type="term" value="C:mitochondrial matrix"/>
    <property type="evidence" value="ECO:0007669"/>
    <property type="project" value="UniProtKB-SubCell"/>
</dbReference>
<evidence type="ECO:0000256" key="3">
    <source>
        <dbReference type="ARBA" id="ARBA00004305"/>
    </source>
</evidence>
<evidence type="ECO:0000313" key="16">
    <source>
        <dbReference type="Proteomes" id="UP001458880"/>
    </source>
</evidence>
<evidence type="ECO:0000256" key="5">
    <source>
        <dbReference type="ARBA" id="ARBA00017279"/>
    </source>
</evidence>
<dbReference type="InterPro" id="IPR015828">
    <property type="entry name" value="NDUFA10"/>
</dbReference>
<dbReference type="InterPro" id="IPR027417">
    <property type="entry name" value="P-loop_NTPase"/>
</dbReference>
<keyword evidence="9 13" id="KW-0274">FAD</keyword>
<dbReference type="InterPro" id="IPR050566">
    <property type="entry name" value="Deoxyribonucleoside_kinase"/>
</dbReference>
<dbReference type="PANTHER" id="PTHR10513">
    <property type="entry name" value="DEOXYNUCLEOSIDE KINASE"/>
    <property type="match status" value="1"/>
</dbReference>
<feature type="domain" description="Deoxynucleoside kinase" evidence="14">
    <location>
        <begin position="79"/>
        <end position="277"/>
    </location>
</feature>
<dbReference type="EMBL" id="JASPKY010000279">
    <property type="protein sequence ID" value="KAK9711471.1"/>
    <property type="molecule type" value="Genomic_DNA"/>
</dbReference>
<sequence length="370" mass="42930">MFLNTIISVRISCGRFVNNVTQHVSVTYIGSRNISGKTMRVKAPAPKPAPWPYKTNRYTMLHRFFDRTSARLDENSKLIVVEGPVAAGKSKFAQELADELEMLYFPEANLDMIFTNEYGYDLKQLDPQLPETCRSFDLLQYTVKYSQYIDALAHILSTGQGVVLDRCVYSDFVFAEAMCSKGYISREVRSLYYELRKNSIGELLRPHLVIYLDVPVNKCLENIQKRNISYEKNSPDISYSAELLVYDWSHEGEVEVIVEDIERINFNRYDEQDPKFVDWRYSREEMFAYLRNKYSDGKNFLMTYLNVPRFNIPELLIEAEDAKLALEIYDNAPGNEYAPGYNSSMGDTSILFKSKLPLRETLPVIERRAR</sequence>
<keyword evidence="16" id="KW-1185">Reference proteome</keyword>
<protein>
    <recommendedName>
        <fullName evidence="5 13">NADH dehydrogenase [ubiquinone] 1 alpha subcomplex subunit 10, mitochondrial</fullName>
    </recommendedName>
</protein>
<evidence type="ECO:0000256" key="4">
    <source>
        <dbReference type="ARBA" id="ARBA00008606"/>
    </source>
</evidence>
<evidence type="ECO:0000313" key="15">
    <source>
        <dbReference type="EMBL" id="KAK9711471.1"/>
    </source>
</evidence>
<evidence type="ECO:0000256" key="11">
    <source>
        <dbReference type="ARBA" id="ARBA00022982"/>
    </source>
</evidence>
<dbReference type="InterPro" id="IPR031314">
    <property type="entry name" value="DNK_dom"/>
</dbReference>
<evidence type="ECO:0000256" key="2">
    <source>
        <dbReference type="ARBA" id="ARBA00003195"/>
    </source>
</evidence>
<keyword evidence="15" id="KW-0808">Transferase</keyword>
<keyword evidence="11 13" id="KW-0249">Electron transport</keyword>
<comment type="subcellular location">
    <subcellularLocation>
        <location evidence="3 13">Mitochondrion matrix</location>
    </subcellularLocation>
</comment>
<keyword evidence="8 13" id="KW-0679">Respiratory chain</keyword>
<organism evidence="15 16">
    <name type="scientific">Popillia japonica</name>
    <name type="common">Japanese beetle</name>
    <dbReference type="NCBI Taxonomy" id="7064"/>
    <lineage>
        <taxon>Eukaryota</taxon>
        <taxon>Metazoa</taxon>
        <taxon>Ecdysozoa</taxon>
        <taxon>Arthropoda</taxon>
        <taxon>Hexapoda</taxon>
        <taxon>Insecta</taxon>
        <taxon>Pterygota</taxon>
        <taxon>Neoptera</taxon>
        <taxon>Endopterygota</taxon>
        <taxon>Coleoptera</taxon>
        <taxon>Polyphaga</taxon>
        <taxon>Scarabaeiformia</taxon>
        <taxon>Scarabaeidae</taxon>
        <taxon>Rutelinae</taxon>
        <taxon>Popillia</taxon>
    </lineage>
</organism>
<evidence type="ECO:0000256" key="9">
    <source>
        <dbReference type="ARBA" id="ARBA00022827"/>
    </source>
</evidence>
<proteinExistence type="inferred from homology"/>
<keyword evidence="6 13" id="KW-0813">Transport</keyword>
<evidence type="ECO:0000256" key="12">
    <source>
        <dbReference type="ARBA" id="ARBA00023128"/>
    </source>
</evidence>
<dbReference type="GO" id="GO:0016301">
    <property type="term" value="F:kinase activity"/>
    <property type="evidence" value="ECO:0007669"/>
    <property type="project" value="UniProtKB-KW"/>
</dbReference>
<evidence type="ECO:0000256" key="1">
    <source>
        <dbReference type="ARBA" id="ARBA00001974"/>
    </source>
</evidence>
<dbReference type="GO" id="GO:0006120">
    <property type="term" value="P:mitochondrial electron transport, NADH to ubiquinone"/>
    <property type="evidence" value="ECO:0007669"/>
    <property type="project" value="InterPro"/>
</dbReference>
<keyword evidence="15" id="KW-0418">Kinase</keyword>
<evidence type="ECO:0000256" key="10">
    <source>
        <dbReference type="ARBA" id="ARBA00022946"/>
    </source>
</evidence>
<dbReference type="Gene3D" id="3.40.50.300">
    <property type="entry name" value="P-loop containing nucleotide triphosphate hydrolases"/>
    <property type="match status" value="1"/>
</dbReference>
<evidence type="ECO:0000256" key="7">
    <source>
        <dbReference type="ARBA" id="ARBA00022630"/>
    </source>
</evidence>
<dbReference type="AlphaFoldDB" id="A0AAW1K0G0"/>
<comment type="similarity">
    <text evidence="4 13">Belongs to the complex I NDUFA10 subunit family.</text>
</comment>
<evidence type="ECO:0000259" key="14">
    <source>
        <dbReference type="Pfam" id="PF01712"/>
    </source>
</evidence>
<reference evidence="15 16" key="1">
    <citation type="journal article" date="2024" name="BMC Genomics">
        <title>De novo assembly and annotation of Popillia japonica's genome with initial clues to its potential as an invasive pest.</title>
        <authorList>
            <person name="Cucini C."/>
            <person name="Boschi S."/>
            <person name="Funari R."/>
            <person name="Cardaioli E."/>
            <person name="Iannotti N."/>
            <person name="Marturano G."/>
            <person name="Paoli F."/>
            <person name="Bruttini M."/>
            <person name="Carapelli A."/>
            <person name="Frati F."/>
            <person name="Nardi F."/>
        </authorList>
    </citation>
    <scope>NUCLEOTIDE SEQUENCE [LARGE SCALE GENOMIC DNA]</scope>
    <source>
        <strain evidence="15">DMR45628</strain>
    </source>
</reference>
<dbReference type="Proteomes" id="UP001458880">
    <property type="component" value="Unassembled WGS sequence"/>
</dbReference>
<dbReference type="Pfam" id="PF01712">
    <property type="entry name" value="dNK"/>
    <property type="match status" value="1"/>
</dbReference>
<evidence type="ECO:0000256" key="6">
    <source>
        <dbReference type="ARBA" id="ARBA00022448"/>
    </source>
</evidence>
<dbReference type="PANTHER" id="PTHR10513:SF15">
    <property type="entry name" value="NADH DEHYDROGENASE [UBIQUINONE] 1 ALPHA SUBCOMPLEX SUBUNIT 10, MITOCHONDRIAL"/>
    <property type="match status" value="1"/>
</dbReference>
<evidence type="ECO:0000256" key="13">
    <source>
        <dbReference type="PIRNR" id="PIRNR000543"/>
    </source>
</evidence>
<evidence type="ECO:0000256" key="8">
    <source>
        <dbReference type="ARBA" id="ARBA00022660"/>
    </source>
</evidence>
<comment type="cofactor">
    <cofactor evidence="1 13">
        <name>FAD</name>
        <dbReference type="ChEBI" id="CHEBI:57692"/>
    </cofactor>
</comment>
<dbReference type="SUPFAM" id="SSF52540">
    <property type="entry name" value="P-loop containing nucleoside triphosphate hydrolases"/>
    <property type="match status" value="1"/>
</dbReference>